<feature type="transmembrane region" description="Helical" evidence="1">
    <location>
        <begin position="101"/>
        <end position="119"/>
    </location>
</feature>
<sequence length="139" mass="14801">MKLLKAGAKLDNIGMTASTLCAIHCAAVPVFFSSLPLVGMGFLANPWVEWGMIILALIIGVSSIGGSFFNAHRRVLPLALLIIGFATIILGHIFTKGWLEAVIVPIGGITIAVAHFVNYKYAGTCTSGDSFLHVTHKHQ</sequence>
<evidence type="ECO:0000313" key="3">
    <source>
        <dbReference type="Proteomes" id="UP000297540"/>
    </source>
</evidence>
<dbReference type="Proteomes" id="UP000297540">
    <property type="component" value="Unassembled WGS sequence"/>
</dbReference>
<reference evidence="2 3" key="1">
    <citation type="journal article" date="2017" name="Int. J. Syst. Evol. Microbiol.">
        <title>Mucilaginibacterpsychrotolerans sp. nov., isolated from peatlands.</title>
        <authorList>
            <person name="Deng Y."/>
            <person name="Shen L."/>
            <person name="Xu B."/>
            <person name="Liu Y."/>
            <person name="Gu Z."/>
            <person name="Liu H."/>
            <person name="Zhou Y."/>
        </authorList>
    </citation>
    <scope>NUCLEOTIDE SEQUENCE [LARGE SCALE GENOMIC DNA]</scope>
    <source>
        <strain evidence="2 3">NH7-4</strain>
    </source>
</reference>
<feature type="transmembrane region" description="Helical" evidence="1">
    <location>
        <begin position="21"/>
        <end position="44"/>
    </location>
</feature>
<dbReference type="GO" id="GO:0015097">
    <property type="term" value="F:mercury ion transmembrane transporter activity"/>
    <property type="evidence" value="ECO:0007669"/>
    <property type="project" value="InterPro"/>
</dbReference>
<comment type="caution">
    <text evidence="2">The sequence shown here is derived from an EMBL/GenBank/DDBJ whole genome shotgun (WGS) entry which is preliminary data.</text>
</comment>
<dbReference type="AlphaFoldDB" id="A0A4Y8SCI1"/>
<feature type="transmembrane region" description="Helical" evidence="1">
    <location>
        <begin position="50"/>
        <end position="69"/>
    </location>
</feature>
<evidence type="ECO:0000256" key="1">
    <source>
        <dbReference type="SAM" id="Phobius"/>
    </source>
</evidence>
<keyword evidence="1" id="KW-1133">Transmembrane helix</keyword>
<dbReference type="InterPro" id="IPR004891">
    <property type="entry name" value="Mercury-R_MerC"/>
</dbReference>
<dbReference type="GO" id="GO:0016020">
    <property type="term" value="C:membrane"/>
    <property type="evidence" value="ECO:0007669"/>
    <property type="project" value="InterPro"/>
</dbReference>
<evidence type="ECO:0000313" key="2">
    <source>
        <dbReference type="EMBL" id="TFF36335.1"/>
    </source>
</evidence>
<organism evidence="2 3">
    <name type="scientific">Mucilaginibacter psychrotolerans</name>
    <dbReference type="NCBI Taxonomy" id="1524096"/>
    <lineage>
        <taxon>Bacteria</taxon>
        <taxon>Pseudomonadati</taxon>
        <taxon>Bacteroidota</taxon>
        <taxon>Sphingobacteriia</taxon>
        <taxon>Sphingobacteriales</taxon>
        <taxon>Sphingobacteriaceae</taxon>
        <taxon>Mucilaginibacter</taxon>
    </lineage>
</organism>
<feature type="transmembrane region" description="Helical" evidence="1">
    <location>
        <begin position="76"/>
        <end position="95"/>
    </location>
</feature>
<accession>A0A4Y8SCI1</accession>
<keyword evidence="1" id="KW-0472">Membrane</keyword>
<protein>
    <submittedName>
        <fullName evidence="2">MerC domain-containing protein</fullName>
    </submittedName>
</protein>
<name>A0A4Y8SCI1_9SPHI</name>
<keyword evidence="3" id="KW-1185">Reference proteome</keyword>
<keyword evidence="1" id="KW-0812">Transmembrane</keyword>
<gene>
    <name evidence="2" type="ORF">E2R66_15985</name>
</gene>
<dbReference type="EMBL" id="SOZE01000016">
    <property type="protein sequence ID" value="TFF36335.1"/>
    <property type="molecule type" value="Genomic_DNA"/>
</dbReference>
<dbReference type="OrthoDB" id="5966279at2"/>
<dbReference type="Pfam" id="PF03203">
    <property type="entry name" value="MerC"/>
    <property type="match status" value="1"/>
</dbReference>
<proteinExistence type="predicted"/>
<dbReference type="RefSeq" id="WP_133232300.1">
    <property type="nucleotide sequence ID" value="NZ_SOZE01000016.1"/>
</dbReference>